<comment type="caution">
    <text evidence="1">The sequence shown here is derived from an EMBL/GenBank/DDBJ whole genome shotgun (WGS) entry which is preliminary data.</text>
</comment>
<dbReference type="Proteomes" id="UP000793456">
    <property type="component" value="Chromosome XXIV"/>
</dbReference>
<dbReference type="EMBL" id="CM011697">
    <property type="protein sequence ID" value="TMS01974.1"/>
    <property type="molecule type" value="Genomic_DNA"/>
</dbReference>
<accession>A0ACD3Q4R4</accession>
<protein>
    <submittedName>
        <fullName evidence="1">Uncharacterized protein</fullName>
    </submittedName>
</protein>
<sequence length="711" mass="78837">MLDTLTFLLEKLFLLAHIKLSSLPPPLGGEPPLTRRCDREDSPPQPAGAPQKFQRGDLLEVPRTLFTHFGIYLGDNRVAHLIPDILPVLTSDTRQIQEMVTNTRLLLGVLSKRASIRVDSVEDFAYGAGIMLNAMDRAVRRSPLSGEEVARRAERLVGTVSYSLLWNNCEHFVTYCRYGTAQSLQTDKFCEWLKSLIRDQRNVLLTALLGLLSMAMTERNLEPFPNITGHVTANHGADIVSVIIKFSNKHPYLTDCLKPGRSLCDVPADCLKPGRSLRDVPADCLKPGRSLCDVPTDCLKPGLTAERQWPLVGCSNVVSKFPERSDKMSDGADSDRASDGEAEGASGRVSPLVGVAEFIASCAKQMALLDLMEKTGYNMVQVNGQRMYGGPPPGWEGPPPPHGSEVFVGKIPRDMYEDELVPLFERAGRLYEFRLMMEFSGENRGYAFVMYTNREAAQRAIQMFDNHEIRPGKFLGVCMSRNNCRLFIGSIPKDKKKEEIMEEMKTLTDGVVDVIVFPSPMDKSKNRGFAFVEYETHKAAAMARRKLIPGNFQLWGQSIQVNWAVPEKDADEEVMQRVRVLYVRNLMLSTTEETLRLEFSRFKPGSVERVKKVTNYAFVHYRCRDDAVTALSLMNGAQIDGVSVEVMLAKPPGIKDGGMAGRRYNCRGYLGNNEAGAGGGGEGGMMGDGCSSLRSMSHPARPGSPVLHRSS</sequence>
<gene>
    <name evidence="1" type="ORF">E3U43_007514</name>
</gene>
<proteinExistence type="predicted"/>
<organism evidence="1 2">
    <name type="scientific">Larimichthys crocea</name>
    <name type="common">Large yellow croaker</name>
    <name type="synonym">Pseudosciaena crocea</name>
    <dbReference type="NCBI Taxonomy" id="215358"/>
    <lineage>
        <taxon>Eukaryota</taxon>
        <taxon>Metazoa</taxon>
        <taxon>Chordata</taxon>
        <taxon>Craniata</taxon>
        <taxon>Vertebrata</taxon>
        <taxon>Euteleostomi</taxon>
        <taxon>Actinopterygii</taxon>
        <taxon>Neopterygii</taxon>
        <taxon>Teleostei</taxon>
        <taxon>Neoteleostei</taxon>
        <taxon>Acanthomorphata</taxon>
        <taxon>Eupercaria</taxon>
        <taxon>Sciaenidae</taxon>
        <taxon>Larimichthys</taxon>
    </lineage>
</organism>
<keyword evidence="2" id="KW-1185">Reference proteome</keyword>
<name>A0ACD3Q4R4_LARCR</name>
<feature type="non-terminal residue" evidence="1">
    <location>
        <position position="711"/>
    </location>
</feature>
<evidence type="ECO:0000313" key="2">
    <source>
        <dbReference type="Proteomes" id="UP000793456"/>
    </source>
</evidence>
<reference evidence="1" key="1">
    <citation type="submission" date="2018-11" db="EMBL/GenBank/DDBJ databases">
        <title>The sequence and de novo assembly of Larimichthys crocea genome using PacBio and Hi-C technologies.</title>
        <authorList>
            <person name="Xu P."/>
            <person name="Chen B."/>
            <person name="Zhou Z."/>
            <person name="Ke Q."/>
            <person name="Wu Y."/>
            <person name="Bai H."/>
            <person name="Pu F."/>
        </authorList>
    </citation>
    <scope>NUCLEOTIDE SEQUENCE</scope>
    <source>
        <tissue evidence="1">Muscle</tissue>
    </source>
</reference>
<evidence type="ECO:0000313" key="1">
    <source>
        <dbReference type="EMBL" id="TMS01974.1"/>
    </source>
</evidence>